<feature type="domain" description="DnaB/C C-terminal" evidence="3">
    <location>
        <begin position="303"/>
        <end position="368"/>
    </location>
</feature>
<evidence type="ECO:0000259" key="4">
    <source>
        <dbReference type="Pfam" id="PF25888"/>
    </source>
</evidence>
<name>M2NFS5_9FIRM</name>
<dbReference type="Pfam" id="PF07261">
    <property type="entry name" value="DnaB_2"/>
    <property type="match status" value="1"/>
</dbReference>
<evidence type="ECO:0000259" key="3">
    <source>
        <dbReference type="Pfam" id="PF07261"/>
    </source>
</evidence>
<evidence type="ECO:0000256" key="2">
    <source>
        <dbReference type="SAM" id="MobiDB-lite"/>
    </source>
</evidence>
<sequence length="409" mass="47534">MLYRSDTYYTEYSYPLDNVQSDVLILLYQPLIGQNAYGLYMTLLAEAKRMDRFHRACLLSRLLTIMHMSLEELEENLKKLEAIGLLKSYVKQQEGLSAYLYRLISPLTLPTFFRNQILVTLLKQTLGNEEFEKTKNYFRLAGENKREYEEVTAKFSDVFTFNLEQSVPLELKSNFLNYKEASFETEYDLSLFEEAMKDYQISHRVISPHITYIKQLAVLYNVDNLTLASLVRESIEDNKFDRKVFKEKCLSFYNMNSTDKMTAVYLKQAEKDKEVYGNDSLSLHLQYLEKISPYELLKHKQGGGEPSVHDLSIAETLMTQLGLNPGVVNLLIEYVLGKNNDILSRSYCETIGASWARKHIKTVKEAYEATLIHKKPSEITVQKKKRVQEPADDQDLSDILNRLKGDRYD</sequence>
<dbReference type="AlphaFoldDB" id="M2NFS5"/>
<dbReference type="InterPro" id="IPR034829">
    <property type="entry name" value="DnaD-like_sf"/>
</dbReference>
<feature type="domain" description="Replicative helicase loading/DNA remodeling protein DnaB N-terminal winged helix" evidence="4">
    <location>
        <begin position="18"/>
        <end position="246"/>
    </location>
</feature>
<organism evidence="5 6">
    <name type="scientific">Eggerthia catenaformis OT 569 = DSM 20559</name>
    <dbReference type="NCBI Taxonomy" id="999415"/>
    <lineage>
        <taxon>Bacteria</taxon>
        <taxon>Bacillati</taxon>
        <taxon>Bacillota</taxon>
        <taxon>Erysipelotrichia</taxon>
        <taxon>Erysipelotrichales</taxon>
        <taxon>Coprobacillaceae</taxon>
        <taxon>Eggerthia</taxon>
    </lineage>
</organism>
<dbReference type="Gene3D" id="1.10.10.630">
    <property type="entry name" value="DnaD domain-like"/>
    <property type="match status" value="1"/>
</dbReference>
<evidence type="ECO:0000313" key="6">
    <source>
        <dbReference type="Proteomes" id="UP000011758"/>
    </source>
</evidence>
<dbReference type="STRING" id="999415.HMPREF9943_00616"/>
<feature type="region of interest" description="Disordered" evidence="2">
    <location>
        <begin position="382"/>
        <end position="409"/>
    </location>
</feature>
<evidence type="ECO:0000256" key="1">
    <source>
        <dbReference type="ARBA" id="ARBA00093462"/>
    </source>
</evidence>
<dbReference type="InterPro" id="IPR058660">
    <property type="entry name" value="WHD_DnaB"/>
</dbReference>
<dbReference type="Pfam" id="PF25888">
    <property type="entry name" value="WHD_DnaB"/>
    <property type="match status" value="1"/>
</dbReference>
<dbReference type="InterPro" id="IPR006343">
    <property type="entry name" value="DnaB/C_C"/>
</dbReference>
<dbReference type="RefSeq" id="WP_004801919.1">
    <property type="nucleotide sequence ID" value="NZ_KB446647.1"/>
</dbReference>
<dbReference type="Proteomes" id="UP000011758">
    <property type="component" value="Unassembled WGS sequence"/>
</dbReference>
<dbReference type="BioCyc" id="ECAT999415-HMP:GTTI-637-MONOMER"/>
<protein>
    <submittedName>
        <fullName evidence="5">Uncharacterized protein</fullName>
    </submittedName>
</protein>
<comment type="similarity">
    <text evidence="1">Belongs to the DnaB/DnaD family.</text>
</comment>
<dbReference type="EMBL" id="AGEJ01000011">
    <property type="protein sequence ID" value="EMD17053.1"/>
    <property type="molecule type" value="Genomic_DNA"/>
</dbReference>
<dbReference type="eggNOG" id="COG3611">
    <property type="taxonomic scope" value="Bacteria"/>
</dbReference>
<keyword evidence="6" id="KW-1185">Reference proteome</keyword>
<gene>
    <name evidence="5" type="ORF">HMPREF9943_00616</name>
</gene>
<evidence type="ECO:0000313" key="5">
    <source>
        <dbReference type="EMBL" id="EMD17053.1"/>
    </source>
</evidence>
<comment type="caution">
    <text evidence="5">The sequence shown here is derived from an EMBL/GenBank/DDBJ whole genome shotgun (WGS) entry which is preliminary data.</text>
</comment>
<proteinExistence type="inferred from homology"/>
<dbReference type="OrthoDB" id="2082007at2"/>
<accession>M2NFS5</accession>
<reference evidence="5 6" key="1">
    <citation type="submission" date="2013-02" db="EMBL/GenBank/DDBJ databases">
        <title>The Genome Sequence of Lactobacillus catenaformis F0143.</title>
        <authorList>
            <consortium name="The Broad Institute Genome Sequencing Platform"/>
            <person name="Earl A."/>
            <person name="Ward D."/>
            <person name="Feldgarden M."/>
            <person name="Gevers D."/>
            <person name="Izard J."/>
            <person name="Blanton J.M."/>
            <person name="Mathney J."/>
            <person name="Dewhirst F.E."/>
            <person name="Young S.K."/>
            <person name="Zeng Q."/>
            <person name="Gargeya S."/>
            <person name="Fitzgerald M."/>
            <person name="Haas B."/>
            <person name="Abouelleil A."/>
            <person name="Alvarado L."/>
            <person name="Arachchi H.M."/>
            <person name="Berlin A."/>
            <person name="Chapman S.B."/>
            <person name="Gearin G."/>
            <person name="Goldberg J."/>
            <person name="Griggs A."/>
            <person name="Gujja S."/>
            <person name="Hansen M."/>
            <person name="Heiman D."/>
            <person name="Howarth C."/>
            <person name="Larimer J."/>
            <person name="Lui A."/>
            <person name="MacDonald P.J.P."/>
            <person name="McCowen C."/>
            <person name="Montmayeur A."/>
            <person name="Murphy C."/>
            <person name="Neiman D."/>
            <person name="Pearson M."/>
            <person name="Priest M."/>
            <person name="Roberts A."/>
            <person name="Saif S."/>
            <person name="Shea T."/>
            <person name="Sisk P."/>
            <person name="Stolte C."/>
            <person name="Sykes S."/>
            <person name="Wortman J."/>
            <person name="Nusbaum C."/>
            <person name="Birren B."/>
        </authorList>
    </citation>
    <scope>NUCLEOTIDE SEQUENCE [LARGE SCALE GENOMIC DNA]</scope>
    <source>
        <strain evidence="5 6">OT 569</strain>
    </source>
</reference>